<protein>
    <submittedName>
        <fullName evidence="2">Uncharacterized protein</fullName>
    </submittedName>
</protein>
<proteinExistence type="predicted"/>
<comment type="caution">
    <text evidence="2">The sequence shown here is derived from an EMBL/GenBank/DDBJ whole genome shotgun (WGS) entry which is preliminary data.</text>
</comment>
<reference evidence="2 3" key="1">
    <citation type="submission" date="2018-04" db="EMBL/GenBank/DDBJ databases">
        <title>Genomic Encyclopedia of Archaeal and Bacterial Type Strains, Phase II (KMG-II): from individual species to whole genera.</title>
        <authorList>
            <person name="Goeker M."/>
        </authorList>
    </citation>
    <scope>NUCLEOTIDE SEQUENCE [LARGE SCALE GENOMIC DNA]</scope>
    <source>
        <strain evidence="2 3">DSM 29955</strain>
    </source>
</reference>
<dbReference type="Proteomes" id="UP000244523">
    <property type="component" value="Unassembled WGS sequence"/>
</dbReference>
<dbReference type="OrthoDB" id="594865at2"/>
<name>A0A2T6K5S8_9RHOB</name>
<dbReference type="PROSITE" id="PS51257">
    <property type="entry name" value="PROKAR_LIPOPROTEIN"/>
    <property type="match status" value="1"/>
</dbReference>
<sequence>MSTAFKISVAAFGLVALGACVEESAPMATSAPTVSAPTVGSSTDVTSFEGARAGQAEGGLMNLGYSPIRSEGLTTWWFNASTGACARITTADGRYSDVTMLPAEDC</sequence>
<organism evidence="2 3">
    <name type="scientific">Yoonia sediminilitoris</name>
    <dbReference type="NCBI Taxonomy" id="1286148"/>
    <lineage>
        <taxon>Bacteria</taxon>
        <taxon>Pseudomonadati</taxon>
        <taxon>Pseudomonadota</taxon>
        <taxon>Alphaproteobacteria</taxon>
        <taxon>Rhodobacterales</taxon>
        <taxon>Paracoccaceae</taxon>
        <taxon>Yoonia</taxon>
    </lineage>
</organism>
<keyword evidence="3" id="KW-1185">Reference proteome</keyword>
<keyword evidence="1" id="KW-0732">Signal</keyword>
<evidence type="ECO:0000256" key="1">
    <source>
        <dbReference type="SAM" id="SignalP"/>
    </source>
</evidence>
<dbReference type="AlphaFoldDB" id="A0A2T6K5S8"/>
<gene>
    <name evidence="2" type="ORF">C8N45_12321</name>
</gene>
<evidence type="ECO:0000313" key="3">
    <source>
        <dbReference type="Proteomes" id="UP000244523"/>
    </source>
</evidence>
<accession>A0A2T6K5S8</accession>
<dbReference type="EMBL" id="QBUD01000023">
    <property type="protein sequence ID" value="PUB09969.1"/>
    <property type="molecule type" value="Genomic_DNA"/>
</dbReference>
<dbReference type="RefSeq" id="WP_108388983.1">
    <property type="nucleotide sequence ID" value="NZ_QBUD01000023.1"/>
</dbReference>
<feature type="chain" id="PRO_5015427798" evidence="1">
    <location>
        <begin position="22"/>
        <end position="106"/>
    </location>
</feature>
<feature type="signal peptide" evidence="1">
    <location>
        <begin position="1"/>
        <end position="21"/>
    </location>
</feature>
<evidence type="ECO:0000313" key="2">
    <source>
        <dbReference type="EMBL" id="PUB09969.1"/>
    </source>
</evidence>